<dbReference type="InterPro" id="IPR024368">
    <property type="entry name" value="Ecl1/2/3"/>
</dbReference>
<evidence type="ECO:0000313" key="2">
    <source>
        <dbReference type="Proteomes" id="UP001479436"/>
    </source>
</evidence>
<gene>
    <name evidence="1" type="ORF">K7432_002463</name>
</gene>
<keyword evidence="2" id="KW-1185">Reference proteome</keyword>
<dbReference type="EMBL" id="JASJQH010006942">
    <property type="protein sequence ID" value="KAK9722704.1"/>
    <property type="molecule type" value="Genomic_DNA"/>
</dbReference>
<accession>A0ABR2W7Q3</accession>
<dbReference type="Pfam" id="PF12855">
    <property type="entry name" value="Ecl1"/>
    <property type="match status" value="1"/>
</dbReference>
<evidence type="ECO:0000313" key="1">
    <source>
        <dbReference type="EMBL" id="KAK9722704.1"/>
    </source>
</evidence>
<dbReference type="Proteomes" id="UP001479436">
    <property type="component" value="Unassembled WGS sequence"/>
</dbReference>
<reference evidence="1 2" key="1">
    <citation type="submission" date="2023-04" db="EMBL/GenBank/DDBJ databases">
        <title>Genome of Basidiobolus ranarum AG-B5.</title>
        <authorList>
            <person name="Stajich J.E."/>
            <person name="Carter-House D."/>
            <person name="Gryganskyi A."/>
        </authorList>
    </citation>
    <scope>NUCLEOTIDE SEQUENCE [LARGE SCALE GENOMIC DNA]</scope>
    <source>
        <strain evidence="1 2">AG-B5</strain>
    </source>
</reference>
<proteinExistence type="predicted"/>
<comment type="caution">
    <text evidence="1">The sequence shown here is derived from an EMBL/GenBank/DDBJ whole genome shotgun (WGS) entry which is preliminary data.</text>
</comment>
<name>A0ABR2W7Q3_9FUNG</name>
<sequence length="105" mass="11734">MDSDWCTFCGKHVETSGHLYCSDICHHKDRISGSTDHIRSLNITSGAGTTLSNRRIATVTPVDEPPFTLRLHKRNNSVLPIMPKGYPTIRRSGIHTSLRLTVSVY</sequence>
<protein>
    <submittedName>
        <fullName evidence="1">Uncharacterized protein</fullName>
    </submittedName>
</protein>
<organism evidence="1 2">
    <name type="scientific">Basidiobolus ranarum</name>
    <dbReference type="NCBI Taxonomy" id="34480"/>
    <lineage>
        <taxon>Eukaryota</taxon>
        <taxon>Fungi</taxon>
        <taxon>Fungi incertae sedis</taxon>
        <taxon>Zoopagomycota</taxon>
        <taxon>Entomophthoromycotina</taxon>
        <taxon>Basidiobolomycetes</taxon>
        <taxon>Basidiobolales</taxon>
        <taxon>Basidiobolaceae</taxon>
        <taxon>Basidiobolus</taxon>
    </lineage>
</organism>